<feature type="binding site" evidence="9">
    <location>
        <position position="116"/>
    </location>
    <ligand>
        <name>Mn(2+)</name>
        <dbReference type="ChEBI" id="CHEBI:29035"/>
    </ligand>
</feature>
<reference evidence="13" key="1">
    <citation type="submission" date="2023-03" db="EMBL/GenBank/DDBJ databases">
        <authorList>
            <person name="Julca I."/>
        </authorList>
    </citation>
    <scope>NUCLEOTIDE SEQUENCE</scope>
</reference>
<evidence type="ECO:0000256" key="5">
    <source>
        <dbReference type="ARBA" id="ARBA00022723"/>
    </source>
</evidence>
<dbReference type="InterPro" id="IPR019780">
    <property type="entry name" value="Germin_Mn-BS"/>
</dbReference>
<dbReference type="FunFam" id="2.60.120.10:FF:000005">
    <property type="entry name" value="Germin-like protein subfamily 1 member 8"/>
    <property type="match status" value="1"/>
</dbReference>
<evidence type="ECO:0000256" key="7">
    <source>
        <dbReference type="ARBA" id="ARBA00023211"/>
    </source>
</evidence>
<comment type="similarity">
    <text evidence="2 11">Belongs to the germin family.</text>
</comment>
<dbReference type="PROSITE" id="PS00725">
    <property type="entry name" value="GERMIN"/>
    <property type="match status" value="1"/>
</dbReference>
<dbReference type="EMBL" id="OX459121">
    <property type="protein sequence ID" value="CAI9102983.1"/>
    <property type="molecule type" value="Genomic_DNA"/>
</dbReference>
<feature type="chain" id="PRO_5043110887" description="Germin-like protein" evidence="11">
    <location>
        <begin position="26"/>
        <end position="228"/>
    </location>
</feature>
<dbReference type="CDD" id="cd02241">
    <property type="entry name" value="cupin_OxOx"/>
    <property type="match status" value="1"/>
</dbReference>
<feature type="binding site" evidence="9">
    <location>
        <position position="166"/>
    </location>
    <ligand>
        <name>Mn(2+)</name>
        <dbReference type="ChEBI" id="CHEBI:29035"/>
    </ligand>
</feature>
<evidence type="ECO:0000256" key="6">
    <source>
        <dbReference type="ARBA" id="ARBA00023157"/>
    </source>
</evidence>
<keyword evidence="5 8" id="KW-0479">Metal-binding</keyword>
<evidence type="ECO:0000256" key="9">
    <source>
        <dbReference type="PIRSR" id="PIRSR601929-2"/>
    </source>
</evidence>
<dbReference type="AlphaFoldDB" id="A0AAV1D5V9"/>
<feature type="binding site" evidence="8">
    <location>
        <position position="116"/>
    </location>
    <ligand>
        <name>oxalate</name>
        <dbReference type="ChEBI" id="CHEBI:30623"/>
    </ligand>
</feature>
<dbReference type="InterPro" id="IPR014710">
    <property type="entry name" value="RmlC-like_jellyroll"/>
</dbReference>
<dbReference type="Gene3D" id="2.60.120.10">
    <property type="entry name" value="Jelly Rolls"/>
    <property type="match status" value="1"/>
</dbReference>
<keyword evidence="6 10" id="KW-1015">Disulfide bond</keyword>
<evidence type="ECO:0000256" key="4">
    <source>
        <dbReference type="ARBA" id="ARBA00022525"/>
    </source>
</evidence>
<dbReference type="PANTHER" id="PTHR31238">
    <property type="entry name" value="GERMIN-LIKE PROTEIN SUBFAMILY 3 MEMBER 3"/>
    <property type="match status" value="1"/>
</dbReference>
<dbReference type="InterPro" id="IPR001929">
    <property type="entry name" value="Germin"/>
</dbReference>
<comment type="subcellular location">
    <subcellularLocation>
        <location evidence="1 11">Secreted</location>
        <location evidence="1 11">Extracellular space</location>
        <location evidence="1 11">Apoplast</location>
    </subcellularLocation>
</comment>
<feature type="binding site" evidence="9">
    <location>
        <position position="121"/>
    </location>
    <ligand>
        <name>Mn(2+)</name>
        <dbReference type="ChEBI" id="CHEBI:29035"/>
    </ligand>
</feature>
<dbReference type="InterPro" id="IPR006045">
    <property type="entry name" value="Cupin_1"/>
</dbReference>
<proteinExistence type="inferred from homology"/>
<dbReference type="GO" id="GO:0048046">
    <property type="term" value="C:apoplast"/>
    <property type="evidence" value="ECO:0007669"/>
    <property type="project" value="UniProtKB-SubCell"/>
</dbReference>
<gene>
    <name evidence="13" type="ORF">OLC1_LOCUS12226</name>
</gene>
<keyword evidence="3 11" id="KW-0052">Apoplast</keyword>
<evidence type="ECO:0000256" key="3">
    <source>
        <dbReference type="ARBA" id="ARBA00022523"/>
    </source>
</evidence>
<sequence>MAPTCATHVFKLIVSFMALSSFSHAYDHDPLQDFCVAVPDASAAVFVNGKICKSPKLVTPDDFHATGLNVPSNTNNSLGVGLNVVSVNRVPGLNTLGLTVVRVDFAPNGVVPPHVHPRATEVLVVLEGTLYVGFVTSNPSDGTKNRLFSKTLNAGDVYAFPPGLVHFQRNVGNTTALGIVSFNSQNPGIATSANSIFGSDPPISSEVLTKSFQLDKKTVDYLQSRHWI</sequence>
<evidence type="ECO:0000259" key="12">
    <source>
        <dbReference type="SMART" id="SM00835"/>
    </source>
</evidence>
<protein>
    <recommendedName>
        <fullName evidence="11">Germin-like protein</fullName>
    </recommendedName>
</protein>
<feature type="binding site" evidence="9">
    <location>
        <position position="114"/>
    </location>
    <ligand>
        <name>Mn(2+)</name>
        <dbReference type="ChEBI" id="CHEBI:29035"/>
    </ligand>
</feature>
<evidence type="ECO:0000313" key="14">
    <source>
        <dbReference type="Proteomes" id="UP001161247"/>
    </source>
</evidence>
<dbReference type="PRINTS" id="PR00325">
    <property type="entry name" value="GERMIN"/>
</dbReference>
<accession>A0AAV1D5V9</accession>
<feature type="disulfide bond" evidence="10">
    <location>
        <begin position="35"/>
        <end position="52"/>
    </location>
</feature>
<organism evidence="13 14">
    <name type="scientific">Oldenlandia corymbosa var. corymbosa</name>
    <dbReference type="NCBI Taxonomy" id="529605"/>
    <lineage>
        <taxon>Eukaryota</taxon>
        <taxon>Viridiplantae</taxon>
        <taxon>Streptophyta</taxon>
        <taxon>Embryophyta</taxon>
        <taxon>Tracheophyta</taxon>
        <taxon>Spermatophyta</taxon>
        <taxon>Magnoliopsida</taxon>
        <taxon>eudicotyledons</taxon>
        <taxon>Gunneridae</taxon>
        <taxon>Pentapetalae</taxon>
        <taxon>asterids</taxon>
        <taxon>lamiids</taxon>
        <taxon>Gentianales</taxon>
        <taxon>Rubiaceae</taxon>
        <taxon>Rubioideae</taxon>
        <taxon>Spermacoceae</taxon>
        <taxon>Hedyotis-Oldenlandia complex</taxon>
        <taxon>Oldenlandia</taxon>
    </lineage>
</organism>
<feature type="binding site" evidence="8">
    <location>
        <position position="121"/>
    </location>
    <ligand>
        <name>oxalate</name>
        <dbReference type="ChEBI" id="CHEBI:30623"/>
    </ligand>
</feature>
<dbReference type="InterPro" id="IPR011051">
    <property type="entry name" value="RmlC_Cupin_sf"/>
</dbReference>
<evidence type="ECO:0000256" key="1">
    <source>
        <dbReference type="ARBA" id="ARBA00004271"/>
    </source>
</evidence>
<keyword evidence="7 8" id="KW-0464">Manganese</keyword>
<feature type="domain" description="Cupin type-1" evidence="12">
    <location>
        <begin position="66"/>
        <end position="220"/>
    </location>
</feature>
<evidence type="ECO:0000256" key="10">
    <source>
        <dbReference type="PIRSR" id="PIRSR601929-3"/>
    </source>
</evidence>
<dbReference type="Proteomes" id="UP001161247">
    <property type="component" value="Chromosome 4"/>
</dbReference>
<evidence type="ECO:0000256" key="8">
    <source>
        <dbReference type="PIRSR" id="PIRSR601929-1"/>
    </source>
</evidence>
<evidence type="ECO:0000313" key="13">
    <source>
        <dbReference type="EMBL" id="CAI9102983.1"/>
    </source>
</evidence>
<keyword evidence="11" id="KW-0732">Signal</keyword>
<dbReference type="SUPFAM" id="SSF51182">
    <property type="entry name" value="RmlC-like cupins"/>
    <property type="match status" value="1"/>
</dbReference>
<evidence type="ECO:0000256" key="2">
    <source>
        <dbReference type="ARBA" id="ARBA00007456"/>
    </source>
</evidence>
<feature type="signal peptide" evidence="11">
    <location>
        <begin position="1"/>
        <end position="25"/>
    </location>
</feature>
<keyword evidence="14" id="KW-1185">Reference proteome</keyword>
<evidence type="ECO:0000256" key="11">
    <source>
        <dbReference type="RuleBase" id="RU366015"/>
    </source>
</evidence>
<dbReference type="SMART" id="SM00835">
    <property type="entry name" value="Cupin_1"/>
    <property type="match status" value="1"/>
</dbReference>
<dbReference type="GO" id="GO:0030145">
    <property type="term" value="F:manganese ion binding"/>
    <property type="evidence" value="ECO:0007669"/>
    <property type="project" value="UniProtKB-UniRule"/>
</dbReference>
<name>A0AAV1D5V9_OLDCO</name>
<dbReference type="Pfam" id="PF00190">
    <property type="entry name" value="Cupin_1"/>
    <property type="match status" value="1"/>
</dbReference>
<keyword evidence="4 11" id="KW-0964">Secreted</keyword>